<comment type="caution">
    <text evidence="2">The sequence shown here is derived from an EMBL/GenBank/DDBJ whole genome shotgun (WGS) entry which is preliminary data.</text>
</comment>
<evidence type="ECO:0000256" key="1">
    <source>
        <dbReference type="SAM" id="Phobius"/>
    </source>
</evidence>
<proteinExistence type="predicted"/>
<keyword evidence="1" id="KW-1133">Transmembrane helix</keyword>
<feature type="transmembrane region" description="Helical" evidence="1">
    <location>
        <begin position="12"/>
        <end position="34"/>
    </location>
</feature>
<sequence>MRLFETDSKEKRLFRLCHLFYVFYSCFGYKAVSVSVVRNVGTFGCLSALSYHIGWCCRLYVWNTPRLRIVSVFFVVQRMVNLPDTNSFITVVFKVLREGYGRRIIDPEIPLKSPTSYLVGAESCEKACSCRSAESLLAIVIHECHPVFCKSVKVRSVCTLVSVYGNDRP</sequence>
<keyword evidence="1" id="KW-0472">Membrane</keyword>
<dbReference type="AlphaFoldDB" id="A0A645C9C6"/>
<evidence type="ECO:0000313" key="2">
    <source>
        <dbReference type="EMBL" id="MPM72234.1"/>
    </source>
</evidence>
<keyword evidence="1" id="KW-0812">Transmembrane</keyword>
<feature type="transmembrane region" description="Helical" evidence="1">
    <location>
        <begin position="40"/>
        <end position="61"/>
    </location>
</feature>
<reference evidence="2" key="1">
    <citation type="submission" date="2019-08" db="EMBL/GenBank/DDBJ databases">
        <authorList>
            <person name="Kucharzyk K."/>
            <person name="Murdoch R.W."/>
            <person name="Higgins S."/>
            <person name="Loffler F."/>
        </authorList>
    </citation>
    <scope>NUCLEOTIDE SEQUENCE</scope>
</reference>
<organism evidence="2">
    <name type="scientific">bioreactor metagenome</name>
    <dbReference type="NCBI Taxonomy" id="1076179"/>
    <lineage>
        <taxon>unclassified sequences</taxon>
        <taxon>metagenomes</taxon>
        <taxon>ecological metagenomes</taxon>
    </lineage>
</organism>
<protein>
    <submittedName>
        <fullName evidence="2">Uncharacterized protein</fullName>
    </submittedName>
</protein>
<dbReference type="EMBL" id="VSSQ01024619">
    <property type="protein sequence ID" value="MPM72234.1"/>
    <property type="molecule type" value="Genomic_DNA"/>
</dbReference>
<name>A0A645C9C6_9ZZZZ</name>
<accession>A0A645C9C6</accession>
<gene>
    <name evidence="2" type="ORF">SDC9_119207</name>
</gene>
<dbReference type="PROSITE" id="PS51257">
    <property type="entry name" value="PROKAR_LIPOPROTEIN"/>
    <property type="match status" value="1"/>
</dbReference>